<evidence type="ECO:0000313" key="5">
    <source>
        <dbReference type="EMBL" id="KAF2691626.1"/>
    </source>
</evidence>
<feature type="compositionally biased region" description="Basic residues" evidence="4">
    <location>
        <begin position="1"/>
        <end position="10"/>
    </location>
</feature>
<feature type="compositionally biased region" description="Polar residues" evidence="4">
    <location>
        <begin position="184"/>
        <end position="201"/>
    </location>
</feature>
<feature type="region of interest" description="Disordered" evidence="4">
    <location>
        <begin position="184"/>
        <end position="238"/>
    </location>
</feature>
<dbReference type="InterPro" id="IPR036322">
    <property type="entry name" value="WD40_repeat_dom_sf"/>
</dbReference>
<evidence type="ECO:0000256" key="4">
    <source>
        <dbReference type="SAM" id="MobiDB-lite"/>
    </source>
</evidence>
<protein>
    <submittedName>
        <fullName evidence="5">WD40 repeat-like protein</fullName>
    </submittedName>
</protein>
<evidence type="ECO:0000256" key="1">
    <source>
        <dbReference type="ARBA" id="ARBA00022574"/>
    </source>
</evidence>
<evidence type="ECO:0000256" key="3">
    <source>
        <dbReference type="PROSITE-ProRule" id="PRU00221"/>
    </source>
</evidence>
<feature type="compositionally biased region" description="Low complexity" evidence="4">
    <location>
        <begin position="647"/>
        <end position="660"/>
    </location>
</feature>
<dbReference type="SMART" id="SM00320">
    <property type="entry name" value="WD40"/>
    <property type="match status" value="4"/>
</dbReference>
<feature type="region of interest" description="Disordered" evidence="4">
    <location>
        <begin position="43"/>
        <end position="119"/>
    </location>
</feature>
<feature type="compositionally biased region" description="Polar residues" evidence="4">
    <location>
        <begin position="94"/>
        <end position="119"/>
    </location>
</feature>
<keyword evidence="2" id="KW-0677">Repeat</keyword>
<dbReference type="PROSITE" id="PS50294">
    <property type="entry name" value="WD_REPEATS_REGION"/>
    <property type="match status" value="1"/>
</dbReference>
<keyword evidence="6" id="KW-1185">Reference proteome</keyword>
<feature type="region of interest" description="Disordered" evidence="4">
    <location>
        <begin position="148"/>
        <end position="168"/>
    </location>
</feature>
<feature type="region of interest" description="Disordered" evidence="4">
    <location>
        <begin position="626"/>
        <end position="660"/>
    </location>
</feature>
<sequence length="704" mass="74549">MPFGHGHSHHSQNPQNSQSQQFNPSAGLSQAALALGSIGAPQGNLRSATSGTTNAGTDSLLPGSGNAPGLQSPTSLGAAPPNPAASRQGEELHISTQQSQPPMQQHLYNSPGDYQSAPNLSIHQAAPQGTYSNLPSASNVPGSLQVGSIAQQQRPGPSSAFTAPSAVPQINTNAQQYTLPTRSNTMNQQQHPSSHTYSRSSPAGLGPDQKYIPFSATPENSKYAGGTPAQKYYPSTPLGGASNSPLGLADIRPRANSSMNDDPMGGGTLLADTERAPTNSNYITPWPAYAFDWCKWNVHGGNSAGKMAVGSYLEDTHNFIQILDTHLTPQEVSTPGAPQYGLEYTRVAEATCSYPVTRILWEPPSSQKQSTDLLATSGDHLRLWSLPQSTGVQTSNTISRTSSVNTRDPAPQKLTPLALLSNSKTPEHTAPLTSLDWNTMSPKLIITSSIDTTCTIWDIPTLTAKTQLIAHDKEVFDVRFCAGSVDVFVSCGADGSVRMFDLRSLEHSTIIYEPSEKVPGSATDKNSPGRMSPTKAQQTMSYAPPLLRLAASPHDSHLLATFAADSNLIRILDVRQPGQALLELRGHSSSVNSIEWNPSRRGMLASGGDDSMVLVWDLLHSQNGAVIGGDHAAQPPTPQSAHPSNPPNGNQTTGGTMGQKGPYASWRCEYEVANLSWAPQSPLTGSGGEWVGVCGGRGVWGVKL</sequence>
<gene>
    <name evidence="5" type="ORF">K458DRAFT_286315</name>
</gene>
<dbReference type="InterPro" id="IPR015943">
    <property type="entry name" value="WD40/YVTN_repeat-like_dom_sf"/>
</dbReference>
<dbReference type="SUPFAM" id="SSF50978">
    <property type="entry name" value="WD40 repeat-like"/>
    <property type="match status" value="1"/>
</dbReference>
<evidence type="ECO:0000256" key="2">
    <source>
        <dbReference type="ARBA" id="ARBA00022737"/>
    </source>
</evidence>
<feature type="region of interest" description="Disordered" evidence="4">
    <location>
        <begin position="1"/>
        <end position="29"/>
    </location>
</feature>
<feature type="region of interest" description="Disordered" evidence="4">
    <location>
        <begin position="516"/>
        <end position="537"/>
    </location>
</feature>
<feature type="repeat" description="WD" evidence="3">
    <location>
        <begin position="584"/>
        <end position="618"/>
    </location>
</feature>
<feature type="compositionally biased region" description="Polar residues" evidence="4">
    <location>
        <begin position="44"/>
        <end position="57"/>
    </location>
</feature>
<evidence type="ECO:0000313" key="6">
    <source>
        <dbReference type="Proteomes" id="UP000799291"/>
    </source>
</evidence>
<dbReference type="AlphaFoldDB" id="A0A6G1JMB0"/>
<feature type="repeat" description="WD" evidence="3">
    <location>
        <begin position="425"/>
        <end position="467"/>
    </location>
</feature>
<dbReference type="Gene3D" id="2.130.10.10">
    <property type="entry name" value="YVTN repeat-like/Quinoprotein amine dehydrogenase"/>
    <property type="match status" value="1"/>
</dbReference>
<dbReference type="Pfam" id="PF00400">
    <property type="entry name" value="WD40"/>
    <property type="match status" value="3"/>
</dbReference>
<keyword evidence="1 3" id="KW-0853">WD repeat</keyword>
<dbReference type="InterPro" id="IPR001680">
    <property type="entry name" value="WD40_rpt"/>
</dbReference>
<dbReference type="PROSITE" id="PS00678">
    <property type="entry name" value="WD_REPEATS_1"/>
    <property type="match status" value="2"/>
</dbReference>
<proteinExistence type="predicted"/>
<dbReference type="PANTHER" id="PTHR19919">
    <property type="entry name" value="WD REPEAT CONTAINING PROTEIN"/>
    <property type="match status" value="1"/>
</dbReference>
<feature type="compositionally biased region" description="Low complexity" evidence="4">
    <location>
        <begin position="11"/>
        <end position="29"/>
    </location>
</feature>
<dbReference type="InterPro" id="IPR019775">
    <property type="entry name" value="WD40_repeat_CS"/>
</dbReference>
<dbReference type="OrthoDB" id="1284551at2759"/>
<dbReference type="PROSITE" id="PS50082">
    <property type="entry name" value="WD_REPEATS_2"/>
    <property type="match status" value="2"/>
</dbReference>
<accession>A0A6G1JMB0</accession>
<organism evidence="5 6">
    <name type="scientific">Lentithecium fluviatile CBS 122367</name>
    <dbReference type="NCBI Taxonomy" id="1168545"/>
    <lineage>
        <taxon>Eukaryota</taxon>
        <taxon>Fungi</taxon>
        <taxon>Dikarya</taxon>
        <taxon>Ascomycota</taxon>
        <taxon>Pezizomycotina</taxon>
        <taxon>Dothideomycetes</taxon>
        <taxon>Pleosporomycetidae</taxon>
        <taxon>Pleosporales</taxon>
        <taxon>Massarineae</taxon>
        <taxon>Lentitheciaceae</taxon>
        <taxon>Lentithecium</taxon>
    </lineage>
</organism>
<dbReference type="Proteomes" id="UP000799291">
    <property type="component" value="Unassembled WGS sequence"/>
</dbReference>
<reference evidence="5" key="1">
    <citation type="journal article" date="2020" name="Stud. Mycol.">
        <title>101 Dothideomycetes genomes: a test case for predicting lifestyles and emergence of pathogens.</title>
        <authorList>
            <person name="Haridas S."/>
            <person name="Albert R."/>
            <person name="Binder M."/>
            <person name="Bloem J."/>
            <person name="Labutti K."/>
            <person name="Salamov A."/>
            <person name="Andreopoulos B."/>
            <person name="Baker S."/>
            <person name="Barry K."/>
            <person name="Bills G."/>
            <person name="Bluhm B."/>
            <person name="Cannon C."/>
            <person name="Castanera R."/>
            <person name="Culley D."/>
            <person name="Daum C."/>
            <person name="Ezra D."/>
            <person name="Gonzalez J."/>
            <person name="Henrissat B."/>
            <person name="Kuo A."/>
            <person name="Liang C."/>
            <person name="Lipzen A."/>
            <person name="Lutzoni F."/>
            <person name="Magnuson J."/>
            <person name="Mondo S."/>
            <person name="Nolan M."/>
            <person name="Ohm R."/>
            <person name="Pangilinan J."/>
            <person name="Park H.-J."/>
            <person name="Ramirez L."/>
            <person name="Alfaro M."/>
            <person name="Sun H."/>
            <person name="Tritt A."/>
            <person name="Yoshinaga Y."/>
            <person name="Zwiers L.-H."/>
            <person name="Turgeon B."/>
            <person name="Goodwin S."/>
            <person name="Spatafora J."/>
            <person name="Crous P."/>
            <person name="Grigoriev I."/>
        </authorList>
    </citation>
    <scope>NUCLEOTIDE SEQUENCE</scope>
    <source>
        <strain evidence="5">CBS 122367</strain>
    </source>
</reference>
<dbReference type="EMBL" id="MU005569">
    <property type="protein sequence ID" value="KAF2691626.1"/>
    <property type="molecule type" value="Genomic_DNA"/>
</dbReference>
<name>A0A6G1JMB0_9PLEO</name>
<dbReference type="FunFam" id="2.130.10.10:FF:000561">
    <property type="entry name" value="Putative WD repeat protein"/>
    <property type="match status" value="1"/>
</dbReference>
<dbReference type="InterPro" id="IPR045159">
    <property type="entry name" value="DCAF7-like"/>
</dbReference>